<dbReference type="EMBL" id="PVTF01000022">
    <property type="protein sequence ID" value="PRY31652.1"/>
    <property type="molecule type" value="Genomic_DNA"/>
</dbReference>
<proteinExistence type="predicted"/>
<reference evidence="2 3" key="1">
    <citation type="submission" date="2018-03" db="EMBL/GenBank/DDBJ databases">
        <title>Genomic Encyclopedia of Archaeal and Bacterial Type Strains, Phase II (KMG-II): from individual species to whole genera.</title>
        <authorList>
            <person name="Goeker M."/>
        </authorList>
    </citation>
    <scope>NUCLEOTIDE SEQUENCE [LARGE SCALE GENOMIC DNA]</scope>
    <source>
        <strain evidence="2 3">DSM 44720</strain>
    </source>
</reference>
<protein>
    <submittedName>
        <fullName evidence="2">Uncharacterized protein</fullName>
    </submittedName>
</protein>
<gene>
    <name evidence="2" type="ORF">CLV43_12258</name>
</gene>
<keyword evidence="3" id="KW-1185">Reference proteome</keyword>
<keyword evidence="1" id="KW-1133">Transmembrane helix</keyword>
<evidence type="ECO:0000313" key="2">
    <source>
        <dbReference type="EMBL" id="PRY31652.1"/>
    </source>
</evidence>
<sequence length="54" mass="5882">MDNAADWYEHGMGDRVKVWASAGIVLFALVASTWAPDRPEVSGGLPERVAEVPR</sequence>
<name>A0A2T0SE05_9PSEU</name>
<comment type="caution">
    <text evidence="2">The sequence shown here is derived from an EMBL/GenBank/DDBJ whole genome shotgun (WGS) entry which is preliminary data.</text>
</comment>
<keyword evidence="1" id="KW-0812">Transmembrane</keyword>
<feature type="transmembrane region" description="Helical" evidence="1">
    <location>
        <begin position="18"/>
        <end position="35"/>
    </location>
</feature>
<accession>A0A2T0SE05</accession>
<evidence type="ECO:0000256" key="1">
    <source>
        <dbReference type="SAM" id="Phobius"/>
    </source>
</evidence>
<dbReference type="Proteomes" id="UP000239494">
    <property type="component" value="Unassembled WGS sequence"/>
</dbReference>
<dbReference type="AlphaFoldDB" id="A0A2T0SE05"/>
<keyword evidence="1" id="KW-0472">Membrane</keyword>
<evidence type="ECO:0000313" key="3">
    <source>
        <dbReference type="Proteomes" id="UP000239494"/>
    </source>
</evidence>
<organism evidence="2 3">
    <name type="scientific">Umezawaea tangerina</name>
    <dbReference type="NCBI Taxonomy" id="84725"/>
    <lineage>
        <taxon>Bacteria</taxon>
        <taxon>Bacillati</taxon>
        <taxon>Actinomycetota</taxon>
        <taxon>Actinomycetes</taxon>
        <taxon>Pseudonocardiales</taxon>
        <taxon>Pseudonocardiaceae</taxon>
        <taxon>Umezawaea</taxon>
    </lineage>
</organism>